<dbReference type="PROSITE" id="PS51285">
    <property type="entry name" value="AGC_KINASE_CTER"/>
    <property type="match status" value="1"/>
</dbReference>
<dbReference type="InterPro" id="IPR000961">
    <property type="entry name" value="AGC-kinase_C"/>
</dbReference>
<evidence type="ECO:0000256" key="4">
    <source>
        <dbReference type="ARBA" id="ARBA00022777"/>
    </source>
</evidence>
<feature type="domain" description="AGC-kinase C-terminal" evidence="6">
    <location>
        <begin position="11"/>
        <end position="85"/>
    </location>
</feature>
<keyword evidence="8" id="KW-1185">Reference proteome</keyword>
<organism evidence="7 8">
    <name type="scientific">Phrynocephalus forsythii</name>
    <dbReference type="NCBI Taxonomy" id="171643"/>
    <lineage>
        <taxon>Eukaryota</taxon>
        <taxon>Metazoa</taxon>
        <taxon>Chordata</taxon>
        <taxon>Craniata</taxon>
        <taxon>Vertebrata</taxon>
        <taxon>Euteleostomi</taxon>
        <taxon>Lepidosauria</taxon>
        <taxon>Squamata</taxon>
        <taxon>Bifurcata</taxon>
        <taxon>Unidentata</taxon>
        <taxon>Episquamata</taxon>
        <taxon>Toxicofera</taxon>
        <taxon>Iguania</taxon>
        <taxon>Acrodonta</taxon>
        <taxon>Agamidae</taxon>
        <taxon>Agaminae</taxon>
        <taxon>Phrynocephalus</taxon>
    </lineage>
</organism>
<keyword evidence="5" id="KW-0067">ATP-binding</keyword>
<gene>
    <name evidence="7" type="ORF">JRQ81_018332</name>
</gene>
<evidence type="ECO:0000256" key="1">
    <source>
        <dbReference type="ARBA" id="ARBA00022527"/>
    </source>
</evidence>
<keyword evidence="3" id="KW-0547">Nucleotide-binding</keyword>
<evidence type="ECO:0000256" key="2">
    <source>
        <dbReference type="ARBA" id="ARBA00022679"/>
    </source>
</evidence>
<dbReference type="GO" id="GO:0004674">
    <property type="term" value="F:protein serine/threonine kinase activity"/>
    <property type="evidence" value="ECO:0007669"/>
    <property type="project" value="UniProtKB-KW"/>
</dbReference>
<evidence type="ECO:0000256" key="5">
    <source>
        <dbReference type="ARBA" id="ARBA00022840"/>
    </source>
</evidence>
<dbReference type="EMBL" id="JAPFRF010000008">
    <property type="protein sequence ID" value="KAJ7325312.1"/>
    <property type="molecule type" value="Genomic_DNA"/>
</dbReference>
<dbReference type="Gene3D" id="3.30.200.20">
    <property type="entry name" value="Phosphorylase Kinase, domain 1"/>
    <property type="match status" value="1"/>
</dbReference>
<evidence type="ECO:0000259" key="6">
    <source>
        <dbReference type="PROSITE" id="PS51285"/>
    </source>
</evidence>
<dbReference type="OrthoDB" id="3638488at2759"/>
<accession>A0A9Q0XTY7</accession>
<dbReference type="Pfam" id="PF00433">
    <property type="entry name" value="Pkinase_C"/>
    <property type="match status" value="1"/>
</dbReference>
<dbReference type="GO" id="GO:0005524">
    <property type="term" value="F:ATP binding"/>
    <property type="evidence" value="ECO:0007669"/>
    <property type="project" value="UniProtKB-KW"/>
</dbReference>
<comment type="caution">
    <text evidence="7">The sequence shown here is derived from an EMBL/GenBank/DDBJ whole genome shotgun (WGS) entry which is preliminary data.</text>
</comment>
<dbReference type="AlphaFoldDB" id="A0A9Q0XTY7"/>
<proteinExistence type="predicted"/>
<name>A0A9Q0XTY7_9SAUR</name>
<sequence length="95" mass="10889">MEGIKTNPFFAGIDWEHIRKRQRPDAISIELESTDDTSNFDEFPESDILKPAVTTRHHPETDYKNKDSVFINDIYKRFVGLTAQGAIPSYMKAGK</sequence>
<keyword evidence="4" id="KW-0418">Kinase</keyword>
<reference evidence="7" key="1">
    <citation type="journal article" date="2023" name="DNA Res.">
        <title>Chromosome-level genome assembly of Phrynocephalus forsythii using third-generation DNA sequencing and Hi-C analysis.</title>
        <authorList>
            <person name="Qi Y."/>
            <person name="Zhao W."/>
            <person name="Zhao Y."/>
            <person name="Niu C."/>
            <person name="Cao S."/>
            <person name="Zhang Y."/>
        </authorList>
    </citation>
    <scope>NUCLEOTIDE SEQUENCE</scope>
    <source>
        <tissue evidence="7">Muscle</tissue>
    </source>
</reference>
<evidence type="ECO:0000313" key="7">
    <source>
        <dbReference type="EMBL" id="KAJ7325312.1"/>
    </source>
</evidence>
<evidence type="ECO:0000313" key="8">
    <source>
        <dbReference type="Proteomes" id="UP001142489"/>
    </source>
</evidence>
<keyword evidence="1" id="KW-0723">Serine/threonine-protein kinase</keyword>
<dbReference type="Gene3D" id="1.10.510.10">
    <property type="entry name" value="Transferase(Phosphotransferase) domain 1"/>
    <property type="match status" value="1"/>
</dbReference>
<dbReference type="Proteomes" id="UP001142489">
    <property type="component" value="Unassembled WGS sequence"/>
</dbReference>
<evidence type="ECO:0000256" key="3">
    <source>
        <dbReference type="ARBA" id="ARBA00022741"/>
    </source>
</evidence>
<keyword evidence="2" id="KW-0808">Transferase</keyword>
<dbReference type="InterPro" id="IPR017892">
    <property type="entry name" value="Pkinase_C"/>
</dbReference>
<protein>
    <recommendedName>
        <fullName evidence="6">AGC-kinase C-terminal domain-containing protein</fullName>
    </recommendedName>
</protein>